<sequence length="163" mass="17514">MAAMLAARHAGWLPCLLPVMLDGCPPCLLPAMLDVCHAPCLPCSLPVMLDGCHGMAAMATLVAGTCPLVIFGCSSVLASYEGYSCMLTLARPYLSNEKNPVMMILTKMYTASEDEGTETHESDADDEIIESDIRAGRGETGGEIFEPDNYFDLLPVLQSLAYF</sequence>
<feature type="chain" id="PRO_5042927057" evidence="1">
    <location>
        <begin position="24"/>
        <end position="163"/>
    </location>
</feature>
<gene>
    <name evidence="2" type="ORF">KSP39_PZI013462</name>
</gene>
<reference evidence="2 3" key="1">
    <citation type="journal article" date="2022" name="Nat. Plants">
        <title>Genomes of leafy and leafless Platanthera orchids illuminate the evolution of mycoheterotrophy.</title>
        <authorList>
            <person name="Li M.H."/>
            <person name="Liu K.W."/>
            <person name="Li Z."/>
            <person name="Lu H.C."/>
            <person name="Ye Q.L."/>
            <person name="Zhang D."/>
            <person name="Wang J.Y."/>
            <person name="Li Y.F."/>
            <person name="Zhong Z.M."/>
            <person name="Liu X."/>
            <person name="Yu X."/>
            <person name="Liu D.K."/>
            <person name="Tu X.D."/>
            <person name="Liu B."/>
            <person name="Hao Y."/>
            <person name="Liao X.Y."/>
            <person name="Jiang Y.T."/>
            <person name="Sun W.H."/>
            <person name="Chen J."/>
            <person name="Chen Y.Q."/>
            <person name="Ai Y."/>
            <person name="Zhai J.W."/>
            <person name="Wu S.S."/>
            <person name="Zhou Z."/>
            <person name="Hsiao Y.Y."/>
            <person name="Wu W.L."/>
            <person name="Chen Y.Y."/>
            <person name="Lin Y.F."/>
            <person name="Hsu J.L."/>
            <person name="Li C.Y."/>
            <person name="Wang Z.W."/>
            <person name="Zhao X."/>
            <person name="Zhong W.Y."/>
            <person name="Ma X.K."/>
            <person name="Ma L."/>
            <person name="Huang J."/>
            <person name="Chen G.Z."/>
            <person name="Huang M.Z."/>
            <person name="Huang L."/>
            <person name="Peng D.H."/>
            <person name="Luo Y.B."/>
            <person name="Zou S.Q."/>
            <person name="Chen S.P."/>
            <person name="Lan S."/>
            <person name="Tsai W.C."/>
            <person name="Van de Peer Y."/>
            <person name="Liu Z.J."/>
        </authorList>
    </citation>
    <scope>NUCLEOTIDE SEQUENCE [LARGE SCALE GENOMIC DNA]</scope>
    <source>
        <strain evidence="2">Lor287</strain>
    </source>
</reference>
<comment type="caution">
    <text evidence="2">The sequence shown here is derived from an EMBL/GenBank/DDBJ whole genome shotgun (WGS) entry which is preliminary data.</text>
</comment>
<name>A0AAP0G389_9ASPA</name>
<dbReference type="EMBL" id="JBBWWQ010000011">
    <property type="protein sequence ID" value="KAK8935238.1"/>
    <property type="molecule type" value="Genomic_DNA"/>
</dbReference>
<feature type="signal peptide" evidence="1">
    <location>
        <begin position="1"/>
        <end position="23"/>
    </location>
</feature>
<accession>A0AAP0G389</accession>
<dbReference type="Proteomes" id="UP001418222">
    <property type="component" value="Unassembled WGS sequence"/>
</dbReference>
<proteinExistence type="predicted"/>
<evidence type="ECO:0000313" key="3">
    <source>
        <dbReference type="Proteomes" id="UP001418222"/>
    </source>
</evidence>
<keyword evidence="3" id="KW-1185">Reference proteome</keyword>
<dbReference type="AlphaFoldDB" id="A0AAP0G389"/>
<protein>
    <submittedName>
        <fullName evidence="2">Uncharacterized protein</fullName>
    </submittedName>
</protein>
<organism evidence="2 3">
    <name type="scientific">Platanthera zijinensis</name>
    <dbReference type="NCBI Taxonomy" id="2320716"/>
    <lineage>
        <taxon>Eukaryota</taxon>
        <taxon>Viridiplantae</taxon>
        <taxon>Streptophyta</taxon>
        <taxon>Embryophyta</taxon>
        <taxon>Tracheophyta</taxon>
        <taxon>Spermatophyta</taxon>
        <taxon>Magnoliopsida</taxon>
        <taxon>Liliopsida</taxon>
        <taxon>Asparagales</taxon>
        <taxon>Orchidaceae</taxon>
        <taxon>Orchidoideae</taxon>
        <taxon>Orchideae</taxon>
        <taxon>Orchidinae</taxon>
        <taxon>Platanthera</taxon>
    </lineage>
</organism>
<evidence type="ECO:0000256" key="1">
    <source>
        <dbReference type="SAM" id="SignalP"/>
    </source>
</evidence>
<keyword evidence="1" id="KW-0732">Signal</keyword>
<evidence type="ECO:0000313" key="2">
    <source>
        <dbReference type="EMBL" id="KAK8935238.1"/>
    </source>
</evidence>